<accession>A0A9D4G154</accession>
<name>A0A9D4G154_DREPO</name>
<reference evidence="2" key="2">
    <citation type="submission" date="2020-11" db="EMBL/GenBank/DDBJ databases">
        <authorList>
            <person name="McCartney M.A."/>
            <person name="Auch B."/>
            <person name="Kono T."/>
            <person name="Mallez S."/>
            <person name="Becker A."/>
            <person name="Gohl D.M."/>
            <person name="Silverstein K.A.T."/>
            <person name="Koren S."/>
            <person name="Bechman K.B."/>
            <person name="Herman A."/>
            <person name="Abrahante J.E."/>
            <person name="Garbe J."/>
        </authorList>
    </citation>
    <scope>NUCLEOTIDE SEQUENCE</scope>
    <source>
        <strain evidence="2">Duluth1</strain>
        <tissue evidence="2">Whole animal</tissue>
    </source>
</reference>
<dbReference type="GO" id="GO:0003677">
    <property type="term" value="F:DNA binding"/>
    <property type="evidence" value="ECO:0007669"/>
    <property type="project" value="InterPro"/>
</dbReference>
<gene>
    <name evidence="2" type="ORF">DPMN_135084</name>
</gene>
<evidence type="ECO:0000259" key="1">
    <source>
        <dbReference type="Pfam" id="PF05225"/>
    </source>
</evidence>
<keyword evidence="3" id="KW-1185">Reference proteome</keyword>
<sequence length="173" mass="19918">MVIFFYFFSVKAYPKRLKQTKKHRLYSPTALSNAYKLVKKDGVSVRKAAALFNVPKTTLTDRTAGRVNVNIMSAGALPLFSYEEEKKLVEHFKKMAEYGYGYTSKECIDIASDYAIQLGKRTKDNLLSLKWIYGFLKRWPELKVLKPRALDHARAKMASRSPSRIFITTSKKH</sequence>
<dbReference type="Pfam" id="PF05225">
    <property type="entry name" value="HTH_psq"/>
    <property type="match status" value="1"/>
</dbReference>
<proteinExistence type="predicted"/>
<organism evidence="2 3">
    <name type="scientific">Dreissena polymorpha</name>
    <name type="common">Zebra mussel</name>
    <name type="synonym">Mytilus polymorpha</name>
    <dbReference type="NCBI Taxonomy" id="45954"/>
    <lineage>
        <taxon>Eukaryota</taxon>
        <taxon>Metazoa</taxon>
        <taxon>Spiralia</taxon>
        <taxon>Lophotrochozoa</taxon>
        <taxon>Mollusca</taxon>
        <taxon>Bivalvia</taxon>
        <taxon>Autobranchia</taxon>
        <taxon>Heteroconchia</taxon>
        <taxon>Euheterodonta</taxon>
        <taxon>Imparidentia</taxon>
        <taxon>Neoheterodontei</taxon>
        <taxon>Myida</taxon>
        <taxon>Dreissenoidea</taxon>
        <taxon>Dreissenidae</taxon>
        <taxon>Dreissena</taxon>
    </lineage>
</organism>
<dbReference type="EMBL" id="JAIWYP010000006">
    <property type="protein sequence ID" value="KAH3806758.1"/>
    <property type="molecule type" value="Genomic_DNA"/>
</dbReference>
<dbReference type="AlphaFoldDB" id="A0A9D4G154"/>
<evidence type="ECO:0000313" key="3">
    <source>
        <dbReference type="Proteomes" id="UP000828390"/>
    </source>
</evidence>
<reference evidence="2" key="1">
    <citation type="journal article" date="2019" name="bioRxiv">
        <title>The Genome of the Zebra Mussel, Dreissena polymorpha: A Resource for Invasive Species Research.</title>
        <authorList>
            <person name="McCartney M.A."/>
            <person name="Auch B."/>
            <person name="Kono T."/>
            <person name="Mallez S."/>
            <person name="Zhang Y."/>
            <person name="Obille A."/>
            <person name="Becker A."/>
            <person name="Abrahante J.E."/>
            <person name="Garbe J."/>
            <person name="Badalamenti J.P."/>
            <person name="Herman A."/>
            <person name="Mangelson H."/>
            <person name="Liachko I."/>
            <person name="Sullivan S."/>
            <person name="Sone E.D."/>
            <person name="Koren S."/>
            <person name="Silverstein K.A.T."/>
            <person name="Beckman K.B."/>
            <person name="Gohl D.M."/>
        </authorList>
    </citation>
    <scope>NUCLEOTIDE SEQUENCE</scope>
    <source>
        <strain evidence="2">Duluth1</strain>
        <tissue evidence="2">Whole animal</tissue>
    </source>
</reference>
<dbReference type="InterPro" id="IPR007889">
    <property type="entry name" value="HTH_Psq"/>
</dbReference>
<dbReference type="Proteomes" id="UP000828390">
    <property type="component" value="Unassembled WGS sequence"/>
</dbReference>
<comment type="caution">
    <text evidence="2">The sequence shown here is derived from an EMBL/GenBank/DDBJ whole genome shotgun (WGS) entry which is preliminary data.</text>
</comment>
<evidence type="ECO:0000313" key="2">
    <source>
        <dbReference type="EMBL" id="KAH3806758.1"/>
    </source>
</evidence>
<protein>
    <recommendedName>
        <fullName evidence="1">HTH psq-type domain-containing protein</fullName>
    </recommendedName>
</protein>
<dbReference type="InterPro" id="IPR009057">
    <property type="entry name" value="Homeodomain-like_sf"/>
</dbReference>
<dbReference type="SUPFAM" id="SSF46689">
    <property type="entry name" value="Homeodomain-like"/>
    <property type="match status" value="1"/>
</dbReference>
<dbReference type="Gene3D" id="1.10.10.60">
    <property type="entry name" value="Homeodomain-like"/>
    <property type="match status" value="1"/>
</dbReference>
<feature type="domain" description="HTH psq-type" evidence="1">
    <location>
        <begin position="28"/>
        <end position="65"/>
    </location>
</feature>